<dbReference type="EMBL" id="CP036262">
    <property type="protein sequence ID" value="QDS93817.1"/>
    <property type="molecule type" value="Genomic_DNA"/>
</dbReference>
<feature type="modified residue" description="Phosphohistidine" evidence="1">
    <location>
        <position position="80"/>
    </location>
</feature>
<proteinExistence type="predicted"/>
<dbReference type="Proteomes" id="UP000320672">
    <property type="component" value="Chromosome"/>
</dbReference>
<dbReference type="GO" id="GO:0004672">
    <property type="term" value="F:protein kinase activity"/>
    <property type="evidence" value="ECO:0007669"/>
    <property type="project" value="UniProtKB-ARBA"/>
</dbReference>
<dbReference type="SUPFAM" id="SSF47226">
    <property type="entry name" value="Histidine-containing phosphotransfer domain, HPT domain"/>
    <property type="match status" value="1"/>
</dbReference>
<organism evidence="3 4">
    <name type="scientific">Roseimaritima multifibrata</name>
    <dbReference type="NCBI Taxonomy" id="1930274"/>
    <lineage>
        <taxon>Bacteria</taxon>
        <taxon>Pseudomonadati</taxon>
        <taxon>Planctomycetota</taxon>
        <taxon>Planctomycetia</taxon>
        <taxon>Pirellulales</taxon>
        <taxon>Pirellulaceae</taxon>
        <taxon>Roseimaritima</taxon>
    </lineage>
</organism>
<keyword evidence="4" id="KW-1185">Reference proteome</keyword>
<dbReference type="AlphaFoldDB" id="A0A517MGC6"/>
<evidence type="ECO:0000256" key="1">
    <source>
        <dbReference type="PROSITE-ProRule" id="PRU00110"/>
    </source>
</evidence>
<evidence type="ECO:0000259" key="2">
    <source>
        <dbReference type="PROSITE" id="PS50894"/>
    </source>
</evidence>
<dbReference type="PROSITE" id="PS50894">
    <property type="entry name" value="HPT"/>
    <property type="match status" value="1"/>
</dbReference>
<sequence length="149" mass="16585">MCSRFLELGKFLIEPNFMIQTNPTGSPVIDREQLLARMLGSAAMAGRMLNRFVENSVSECDLLESAIRLGDRESIRSLAHRHRGTAQTMASEPIAKVAEMLESDAAQAQTSQQLDLLDQLRSLHRDIEKYVSAEFPQSPPTVESHGEKS</sequence>
<evidence type="ECO:0000313" key="3">
    <source>
        <dbReference type="EMBL" id="QDS93817.1"/>
    </source>
</evidence>
<dbReference type="OrthoDB" id="281754at2"/>
<name>A0A517MGC6_9BACT</name>
<gene>
    <name evidence="3" type="ORF">FF011L_25900</name>
</gene>
<dbReference type="KEGG" id="rml:FF011L_25900"/>
<dbReference type="InterPro" id="IPR036641">
    <property type="entry name" value="HPT_dom_sf"/>
</dbReference>
<keyword evidence="1" id="KW-0597">Phosphoprotein</keyword>
<dbReference type="GO" id="GO:0000160">
    <property type="term" value="P:phosphorelay signal transduction system"/>
    <property type="evidence" value="ECO:0007669"/>
    <property type="project" value="InterPro"/>
</dbReference>
<dbReference type="Pfam" id="PF01627">
    <property type="entry name" value="Hpt"/>
    <property type="match status" value="1"/>
</dbReference>
<dbReference type="InterPro" id="IPR008207">
    <property type="entry name" value="Sig_transdc_His_kin_Hpt_dom"/>
</dbReference>
<dbReference type="Gene3D" id="1.20.120.160">
    <property type="entry name" value="HPT domain"/>
    <property type="match status" value="1"/>
</dbReference>
<evidence type="ECO:0000313" key="4">
    <source>
        <dbReference type="Proteomes" id="UP000320672"/>
    </source>
</evidence>
<accession>A0A517MGC6</accession>
<reference evidence="3 4" key="1">
    <citation type="submission" date="2019-02" db="EMBL/GenBank/DDBJ databases">
        <title>Deep-cultivation of Planctomycetes and their phenomic and genomic characterization uncovers novel biology.</title>
        <authorList>
            <person name="Wiegand S."/>
            <person name="Jogler M."/>
            <person name="Boedeker C."/>
            <person name="Pinto D."/>
            <person name="Vollmers J."/>
            <person name="Rivas-Marin E."/>
            <person name="Kohn T."/>
            <person name="Peeters S.H."/>
            <person name="Heuer A."/>
            <person name="Rast P."/>
            <person name="Oberbeckmann S."/>
            <person name="Bunk B."/>
            <person name="Jeske O."/>
            <person name="Meyerdierks A."/>
            <person name="Storesund J.E."/>
            <person name="Kallscheuer N."/>
            <person name="Luecker S."/>
            <person name="Lage O.M."/>
            <person name="Pohl T."/>
            <person name="Merkel B.J."/>
            <person name="Hornburger P."/>
            <person name="Mueller R.-W."/>
            <person name="Bruemmer F."/>
            <person name="Labrenz M."/>
            <person name="Spormann A.M."/>
            <person name="Op den Camp H."/>
            <person name="Overmann J."/>
            <person name="Amann R."/>
            <person name="Jetten M.S.M."/>
            <person name="Mascher T."/>
            <person name="Medema M.H."/>
            <person name="Devos D.P."/>
            <person name="Kaster A.-K."/>
            <person name="Ovreas L."/>
            <person name="Rohde M."/>
            <person name="Galperin M.Y."/>
            <person name="Jogler C."/>
        </authorList>
    </citation>
    <scope>NUCLEOTIDE SEQUENCE [LARGE SCALE GENOMIC DNA]</scope>
    <source>
        <strain evidence="3 4">FF011L</strain>
    </source>
</reference>
<protein>
    <submittedName>
        <fullName evidence="3">Hpt domain protein</fullName>
    </submittedName>
</protein>
<feature type="domain" description="HPt" evidence="2">
    <location>
        <begin position="41"/>
        <end position="134"/>
    </location>
</feature>